<organism evidence="2 3">
    <name type="scientific">Streptococcus hillyeri</name>
    <dbReference type="NCBI Taxonomy" id="2282420"/>
    <lineage>
        <taxon>Bacteria</taxon>
        <taxon>Bacillati</taxon>
        <taxon>Bacillota</taxon>
        <taxon>Bacilli</taxon>
        <taxon>Lactobacillales</taxon>
        <taxon>Streptococcaceae</taxon>
        <taxon>Streptococcus</taxon>
    </lineage>
</organism>
<dbReference type="AlphaFoldDB" id="A0A3L9E060"/>
<keyword evidence="1" id="KW-0812">Transmembrane</keyword>
<reference evidence="2 3" key="1">
    <citation type="submission" date="2018-10" db="EMBL/GenBank/DDBJ databases">
        <title>Streptococcus hillyeri sp. nov., isolated from equine tracheal sample.</title>
        <authorList>
            <person name="Macfadyen A.C."/>
            <person name="Waller A."/>
            <person name="Paterson G.K."/>
        </authorList>
    </citation>
    <scope>NUCLEOTIDE SEQUENCE [LARGE SCALE GENOMIC DNA]</scope>
    <source>
        <strain evidence="2 3">28462</strain>
    </source>
</reference>
<dbReference type="Proteomes" id="UP000279194">
    <property type="component" value="Unassembled WGS sequence"/>
</dbReference>
<keyword evidence="1" id="KW-0472">Membrane</keyword>
<proteinExistence type="predicted"/>
<evidence type="ECO:0000313" key="2">
    <source>
        <dbReference type="EMBL" id="RLY04470.1"/>
    </source>
</evidence>
<protein>
    <submittedName>
        <fullName evidence="2">DUF3397 domain-containing protein</fullName>
    </submittedName>
</protein>
<dbReference type="Pfam" id="PF11877">
    <property type="entry name" value="DUF3397"/>
    <property type="match status" value="1"/>
</dbReference>
<accession>A0A3L9E060</accession>
<name>A0A3L9E060_9STRE</name>
<comment type="caution">
    <text evidence="2">The sequence shown here is derived from an EMBL/GenBank/DDBJ whole genome shotgun (WGS) entry which is preliminary data.</text>
</comment>
<dbReference type="EMBL" id="RCVM01000003">
    <property type="protein sequence ID" value="RLY04470.1"/>
    <property type="molecule type" value="Genomic_DNA"/>
</dbReference>
<gene>
    <name evidence="2" type="ORF">EAF07_03265</name>
</gene>
<keyword evidence="3" id="KW-1185">Reference proteome</keyword>
<dbReference type="RefSeq" id="WP_121834853.1">
    <property type="nucleotide sequence ID" value="NZ_CP163513.1"/>
</dbReference>
<evidence type="ECO:0000313" key="3">
    <source>
        <dbReference type="Proteomes" id="UP000279194"/>
    </source>
</evidence>
<dbReference type="OrthoDB" id="2237252at2"/>
<feature type="transmembrane region" description="Helical" evidence="1">
    <location>
        <begin position="6"/>
        <end position="26"/>
    </location>
</feature>
<keyword evidence="1" id="KW-1133">Transmembrane helix</keyword>
<evidence type="ECO:0000256" key="1">
    <source>
        <dbReference type="SAM" id="Phobius"/>
    </source>
</evidence>
<feature type="transmembrane region" description="Helical" evidence="1">
    <location>
        <begin position="91"/>
        <end position="116"/>
    </location>
</feature>
<dbReference type="InterPro" id="IPR024515">
    <property type="entry name" value="DUF3397"/>
</dbReference>
<feature type="transmembrane region" description="Helical" evidence="1">
    <location>
        <begin position="62"/>
        <end position="79"/>
    </location>
</feature>
<sequence length="117" mass="14022">MMFYKILALSFLFLTPLFGLALVKLFSLERFKVNFADLALPVFMFEIVIVSQKFFVHSYLPHYLLVLSLLAIGVSLWLFKTSRENFTYRRFFKFFWRLSFIFSFFFYLAVVIAVFAF</sequence>